<accession>A0A317CDD6</accession>
<feature type="domain" description="Cyclic nucleotide-binding" evidence="4">
    <location>
        <begin position="20"/>
        <end position="141"/>
    </location>
</feature>
<dbReference type="SMART" id="SM00100">
    <property type="entry name" value="cNMP"/>
    <property type="match status" value="1"/>
</dbReference>
<dbReference type="InterPro" id="IPR050397">
    <property type="entry name" value="Env_Response_Regulators"/>
</dbReference>
<dbReference type="Proteomes" id="UP000245539">
    <property type="component" value="Unassembled WGS sequence"/>
</dbReference>
<dbReference type="GO" id="GO:0003677">
    <property type="term" value="F:DNA binding"/>
    <property type="evidence" value="ECO:0007669"/>
    <property type="project" value="UniProtKB-KW"/>
</dbReference>
<dbReference type="PANTHER" id="PTHR24567">
    <property type="entry name" value="CRP FAMILY TRANSCRIPTIONAL REGULATORY PROTEIN"/>
    <property type="match status" value="1"/>
</dbReference>
<evidence type="ECO:0000313" key="6">
    <source>
        <dbReference type="EMBL" id="PWQ96546.1"/>
    </source>
</evidence>
<dbReference type="SUPFAM" id="SSF46785">
    <property type="entry name" value="Winged helix' DNA-binding domain"/>
    <property type="match status" value="1"/>
</dbReference>
<dbReference type="InterPro" id="IPR018490">
    <property type="entry name" value="cNMP-bd_dom_sf"/>
</dbReference>
<dbReference type="PROSITE" id="PS50042">
    <property type="entry name" value="CNMP_BINDING_3"/>
    <property type="match status" value="1"/>
</dbReference>
<dbReference type="PANTHER" id="PTHR24567:SF75">
    <property type="entry name" value="FUMARATE AND NITRATE REDUCTION REGULATORY PROTEIN"/>
    <property type="match status" value="1"/>
</dbReference>
<dbReference type="PRINTS" id="PR00034">
    <property type="entry name" value="HTHCRP"/>
</dbReference>
<dbReference type="OrthoDB" id="9126850at2"/>
<dbReference type="InterPro" id="IPR036388">
    <property type="entry name" value="WH-like_DNA-bd_sf"/>
</dbReference>
<dbReference type="Pfam" id="PF13545">
    <property type="entry name" value="HTH_Crp_2"/>
    <property type="match status" value="1"/>
</dbReference>
<dbReference type="SUPFAM" id="SSF51206">
    <property type="entry name" value="cAMP-binding domain-like"/>
    <property type="match status" value="1"/>
</dbReference>
<dbReference type="InterPro" id="IPR012318">
    <property type="entry name" value="HTH_CRP"/>
</dbReference>
<evidence type="ECO:0000259" key="4">
    <source>
        <dbReference type="PROSITE" id="PS50042"/>
    </source>
</evidence>
<dbReference type="EMBL" id="QGKM01000036">
    <property type="protein sequence ID" value="PWQ96546.1"/>
    <property type="molecule type" value="Genomic_DNA"/>
</dbReference>
<proteinExistence type="predicted"/>
<dbReference type="AlphaFoldDB" id="A0A317CDD6"/>
<keyword evidence="3" id="KW-0804">Transcription</keyword>
<dbReference type="GO" id="GO:0003700">
    <property type="term" value="F:DNA-binding transcription factor activity"/>
    <property type="evidence" value="ECO:0007669"/>
    <property type="project" value="TreeGrafter"/>
</dbReference>
<keyword evidence="7" id="KW-1185">Reference proteome</keyword>
<dbReference type="InterPro" id="IPR014710">
    <property type="entry name" value="RmlC-like_jellyroll"/>
</dbReference>
<dbReference type="CDD" id="cd00092">
    <property type="entry name" value="HTH_CRP"/>
    <property type="match status" value="1"/>
</dbReference>
<dbReference type="Pfam" id="PF00027">
    <property type="entry name" value="cNMP_binding"/>
    <property type="match status" value="1"/>
</dbReference>
<dbReference type="SMART" id="SM00419">
    <property type="entry name" value="HTH_CRP"/>
    <property type="match status" value="1"/>
</dbReference>
<organism evidence="6 7">
    <name type="scientific">Leucothrix pacifica</name>
    <dbReference type="NCBI Taxonomy" id="1247513"/>
    <lineage>
        <taxon>Bacteria</taxon>
        <taxon>Pseudomonadati</taxon>
        <taxon>Pseudomonadota</taxon>
        <taxon>Gammaproteobacteria</taxon>
        <taxon>Thiotrichales</taxon>
        <taxon>Thiotrichaceae</taxon>
        <taxon>Leucothrix</taxon>
    </lineage>
</organism>
<comment type="caution">
    <text evidence="6">The sequence shown here is derived from an EMBL/GenBank/DDBJ whole genome shotgun (WGS) entry which is preliminary data.</text>
</comment>
<protein>
    <submittedName>
        <fullName evidence="6">Crp/Fnr family transcriptional regulator</fullName>
    </submittedName>
</protein>
<evidence type="ECO:0000256" key="1">
    <source>
        <dbReference type="ARBA" id="ARBA00023015"/>
    </source>
</evidence>
<sequence>MAKLQGKGDCQSCPIRHKSIFSEIPVEKLPEVIGDFRTSVITLTHNETIYTEGDPAKHTFTLRKGLIKLTKSLADGRTQIVRIIGHGELFGFDGLAGEDYNQTALALTDCEICKLPMKDLERIRANNPSVDKAMMQSWIQSLRASENMLLDLGAKKAPERLASFLLKWCKDKEPGQWIDLPMSRTEIAELLGLTVETVSRFLSDWKRKGFIQDTRSTIQLTDPEGLKQAVCSSARGL</sequence>
<keyword evidence="2" id="KW-0238">DNA-binding</keyword>
<evidence type="ECO:0000256" key="2">
    <source>
        <dbReference type="ARBA" id="ARBA00023125"/>
    </source>
</evidence>
<name>A0A317CDD6_9GAMM</name>
<dbReference type="CDD" id="cd00038">
    <property type="entry name" value="CAP_ED"/>
    <property type="match status" value="1"/>
</dbReference>
<dbReference type="GO" id="GO:0005829">
    <property type="term" value="C:cytosol"/>
    <property type="evidence" value="ECO:0007669"/>
    <property type="project" value="TreeGrafter"/>
</dbReference>
<dbReference type="RefSeq" id="WP_109837937.1">
    <property type="nucleotide sequence ID" value="NZ_QGKM01000036.1"/>
</dbReference>
<evidence type="ECO:0000313" key="7">
    <source>
        <dbReference type="Proteomes" id="UP000245539"/>
    </source>
</evidence>
<feature type="domain" description="HTH crp-type" evidence="5">
    <location>
        <begin position="155"/>
        <end position="224"/>
    </location>
</feature>
<evidence type="ECO:0000259" key="5">
    <source>
        <dbReference type="PROSITE" id="PS51063"/>
    </source>
</evidence>
<dbReference type="PROSITE" id="PS51063">
    <property type="entry name" value="HTH_CRP_2"/>
    <property type="match status" value="1"/>
</dbReference>
<reference evidence="6 7" key="1">
    <citation type="submission" date="2018-05" db="EMBL/GenBank/DDBJ databases">
        <title>Leucothrix arctica sp. nov., isolated from Arctic seawater.</title>
        <authorList>
            <person name="Choi A."/>
            <person name="Baek K."/>
        </authorList>
    </citation>
    <scope>NUCLEOTIDE SEQUENCE [LARGE SCALE GENOMIC DNA]</scope>
    <source>
        <strain evidence="6 7">JCM 18388</strain>
    </source>
</reference>
<evidence type="ECO:0000256" key="3">
    <source>
        <dbReference type="ARBA" id="ARBA00023163"/>
    </source>
</evidence>
<gene>
    <name evidence="6" type="ORF">DKW60_12230</name>
</gene>
<dbReference type="InterPro" id="IPR000595">
    <property type="entry name" value="cNMP-bd_dom"/>
</dbReference>
<dbReference type="InterPro" id="IPR036390">
    <property type="entry name" value="WH_DNA-bd_sf"/>
</dbReference>
<dbReference type="Gene3D" id="1.10.10.10">
    <property type="entry name" value="Winged helix-like DNA-binding domain superfamily/Winged helix DNA-binding domain"/>
    <property type="match status" value="1"/>
</dbReference>
<dbReference type="Gene3D" id="2.60.120.10">
    <property type="entry name" value="Jelly Rolls"/>
    <property type="match status" value="1"/>
</dbReference>
<keyword evidence="1" id="KW-0805">Transcription regulation</keyword>